<sequence length="573" mass="65284">MDTLTDYQRGCVTQLRDLTAGGDDDVSIDVLRSVNWDVQRAADLIFSSSGPPKSGAFERFEVDDGPAPPSHRHQRHRTWAMIPRPLWNVIVFPLQLLSNICRFIFNVLRIPLPYLRFLPFNSYRPLRPQPRPSTRNGKERWIRELEEETGATCISRSRNNHSQSLATGTEPGPSSATLRTTTSQFADGSRRVLPDFALGTYEETLRLVQREAKIGCVVLLSEEHDDVAEFKRSTLTNSNFVQYLYRNNIIVWGGDTRDADAWNASEKLQATTYPFVAFVALQPRRVGSGSASNRSQAPPVLTVLSRHQGPSIPAGGPTSAQTLLDHLERQVMPRVTPFLERIRQQQRERERDRQLREEQDRAFQDAARRDKERIEARIAEEREEREARVRADEEARAEKERLVQQRNGVLRREAQRMEWRLWARRALVAPEALDNRGAIRMAVRFPNGARVMRRFSPDTTLTGLYAFVDVQLIPSNLLPKDDPVNPPTGQVVTEAAIENQISSWGNTDSWWGFKLVLAYPRKEISWQSGVRLAQIDGLQEGGQLVVELLGKVQTQSTENHEDEEDGYDTEDSE</sequence>
<gene>
    <name evidence="1" type="ORF">BDN72DRAFT_62871</name>
</gene>
<organism evidence="1 2">
    <name type="scientific">Pluteus cervinus</name>
    <dbReference type="NCBI Taxonomy" id="181527"/>
    <lineage>
        <taxon>Eukaryota</taxon>
        <taxon>Fungi</taxon>
        <taxon>Dikarya</taxon>
        <taxon>Basidiomycota</taxon>
        <taxon>Agaricomycotina</taxon>
        <taxon>Agaricomycetes</taxon>
        <taxon>Agaricomycetidae</taxon>
        <taxon>Agaricales</taxon>
        <taxon>Pluteineae</taxon>
        <taxon>Pluteaceae</taxon>
        <taxon>Pluteus</taxon>
    </lineage>
</organism>
<protein>
    <submittedName>
        <fullName evidence="1">Uncharacterized protein</fullName>
    </submittedName>
</protein>
<dbReference type="EMBL" id="ML208360">
    <property type="protein sequence ID" value="TFK68044.1"/>
    <property type="molecule type" value="Genomic_DNA"/>
</dbReference>
<reference evidence="1 2" key="1">
    <citation type="journal article" date="2019" name="Nat. Ecol. Evol.">
        <title>Megaphylogeny resolves global patterns of mushroom evolution.</title>
        <authorList>
            <person name="Varga T."/>
            <person name="Krizsan K."/>
            <person name="Foldi C."/>
            <person name="Dima B."/>
            <person name="Sanchez-Garcia M."/>
            <person name="Sanchez-Ramirez S."/>
            <person name="Szollosi G.J."/>
            <person name="Szarkandi J.G."/>
            <person name="Papp V."/>
            <person name="Albert L."/>
            <person name="Andreopoulos W."/>
            <person name="Angelini C."/>
            <person name="Antonin V."/>
            <person name="Barry K.W."/>
            <person name="Bougher N.L."/>
            <person name="Buchanan P."/>
            <person name="Buyck B."/>
            <person name="Bense V."/>
            <person name="Catcheside P."/>
            <person name="Chovatia M."/>
            <person name="Cooper J."/>
            <person name="Damon W."/>
            <person name="Desjardin D."/>
            <person name="Finy P."/>
            <person name="Geml J."/>
            <person name="Haridas S."/>
            <person name="Hughes K."/>
            <person name="Justo A."/>
            <person name="Karasinski D."/>
            <person name="Kautmanova I."/>
            <person name="Kiss B."/>
            <person name="Kocsube S."/>
            <person name="Kotiranta H."/>
            <person name="LaButti K.M."/>
            <person name="Lechner B.E."/>
            <person name="Liimatainen K."/>
            <person name="Lipzen A."/>
            <person name="Lukacs Z."/>
            <person name="Mihaltcheva S."/>
            <person name="Morgado L.N."/>
            <person name="Niskanen T."/>
            <person name="Noordeloos M.E."/>
            <person name="Ohm R.A."/>
            <person name="Ortiz-Santana B."/>
            <person name="Ovrebo C."/>
            <person name="Racz N."/>
            <person name="Riley R."/>
            <person name="Savchenko A."/>
            <person name="Shiryaev A."/>
            <person name="Soop K."/>
            <person name="Spirin V."/>
            <person name="Szebenyi C."/>
            <person name="Tomsovsky M."/>
            <person name="Tulloss R.E."/>
            <person name="Uehling J."/>
            <person name="Grigoriev I.V."/>
            <person name="Vagvolgyi C."/>
            <person name="Papp T."/>
            <person name="Martin F.M."/>
            <person name="Miettinen O."/>
            <person name="Hibbett D.S."/>
            <person name="Nagy L.G."/>
        </authorList>
    </citation>
    <scope>NUCLEOTIDE SEQUENCE [LARGE SCALE GENOMIC DNA]</scope>
    <source>
        <strain evidence="1 2">NL-1719</strain>
    </source>
</reference>
<dbReference type="Proteomes" id="UP000308600">
    <property type="component" value="Unassembled WGS sequence"/>
</dbReference>
<name>A0ACD3AS28_9AGAR</name>
<evidence type="ECO:0000313" key="2">
    <source>
        <dbReference type="Proteomes" id="UP000308600"/>
    </source>
</evidence>
<accession>A0ACD3AS28</accession>
<keyword evidence="2" id="KW-1185">Reference proteome</keyword>
<evidence type="ECO:0000313" key="1">
    <source>
        <dbReference type="EMBL" id="TFK68044.1"/>
    </source>
</evidence>
<proteinExistence type="predicted"/>